<sequence>MTVRIIQVGTGNQGEAWCRDFLPPNVADDTVEVVAAVDPDDDALGRGRELLGLPAERCYASVADAVDERDADALALVVPPGVREPLVDLAIERDLDLLCEKPLADTMAAAARITRRTAAAGLKVGVTMTQRYRRDVTTLRRRVRAADAGSVDNCYCRYAINARSYGTWKPERLYDVERHPMLVEGSIHHLDLLADLVDERVRTVFCNAWNPPHSDFAGDPNVVVHLVTESGTSVSYEGLNTLAETFNGWGAEHIRVDCSDTTFALDGGEIRRFDYDPREERFTGNTRFEAGDHVDLDDRGKWGNAWLVEQFADWCAGGEPMATDARDNLRAMALVFAAVESAETGETVAVDTLLADVERDAGDE</sequence>
<name>M0LV17_9EURY</name>
<dbReference type="AlphaFoldDB" id="M0LV17"/>
<dbReference type="SUPFAM" id="SSF51735">
    <property type="entry name" value="NAD(P)-binding Rossmann-fold domains"/>
    <property type="match status" value="1"/>
</dbReference>
<dbReference type="PANTHER" id="PTHR43249:SF1">
    <property type="entry name" value="D-GLUCOSIDE 3-DEHYDROGENASE"/>
    <property type="match status" value="1"/>
</dbReference>
<dbReference type="InterPro" id="IPR000683">
    <property type="entry name" value="Gfo/Idh/MocA-like_OxRdtase_N"/>
</dbReference>
<dbReference type="RefSeq" id="WP_007694564.1">
    <property type="nucleotide sequence ID" value="NZ_AJRK01000415.1"/>
</dbReference>
<dbReference type="Gene3D" id="3.30.360.10">
    <property type="entry name" value="Dihydrodipicolinate Reductase, domain 2"/>
    <property type="match status" value="1"/>
</dbReference>
<dbReference type="SUPFAM" id="SSF55347">
    <property type="entry name" value="Glyceraldehyde-3-phosphate dehydrogenase-like, C-terminal domain"/>
    <property type="match status" value="1"/>
</dbReference>
<dbReference type="Proteomes" id="UP000011566">
    <property type="component" value="Unassembled WGS sequence"/>
</dbReference>
<dbReference type="OrthoDB" id="25239at2157"/>
<dbReference type="GO" id="GO:0000166">
    <property type="term" value="F:nucleotide binding"/>
    <property type="evidence" value="ECO:0007669"/>
    <property type="project" value="InterPro"/>
</dbReference>
<proteinExistence type="predicted"/>
<dbReference type="eggNOG" id="arCOG01622">
    <property type="taxonomic scope" value="Archaea"/>
</dbReference>
<organism evidence="2 3">
    <name type="scientific">Halococcus hamelinensis 100A6</name>
    <dbReference type="NCBI Taxonomy" id="1132509"/>
    <lineage>
        <taxon>Archaea</taxon>
        <taxon>Methanobacteriati</taxon>
        <taxon>Methanobacteriota</taxon>
        <taxon>Stenosarchaea group</taxon>
        <taxon>Halobacteria</taxon>
        <taxon>Halobacteriales</taxon>
        <taxon>Halococcaceae</taxon>
        <taxon>Halococcus</taxon>
    </lineage>
</organism>
<dbReference type="EMBL" id="AOMB01000035">
    <property type="protein sequence ID" value="EMA37311.1"/>
    <property type="molecule type" value="Genomic_DNA"/>
</dbReference>
<dbReference type="InterPro" id="IPR036291">
    <property type="entry name" value="NAD(P)-bd_dom_sf"/>
</dbReference>
<gene>
    <name evidence="2" type="ORF">C447_13107</name>
</gene>
<dbReference type="PATRIC" id="fig|1132509.6.peg.3038"/>
<dbReference type="Gene3D" id="3.40.50.720">
    <property type="entry name" value="NAD(P)-binding Rossmann-like Domain"/>
    <property type="match status" value="1"/>
</dbReference>
<evidence type="ECO:0000259" key="1">
    <source>
        <dbReference type="Pfam" id="PF01408"/>
    </source>
</evidence>
<reference evidence="2 3" key="1">
    <citation type="journal article" date="2014" name="PLoS Genet.">
        <title>Phylogenetically driven sequencing of extremely halophilic archaea reveals strategies for static and dynamic osmo-response.</title>
        <authorList>
            <person name="Becker E.A."/>
            <person name="Seitzer P.M."/>
            <person name="Tritt A."/>
            <person name="Larsen D."/>
            <person name="Krusor M."/>
            <person name="Yao A.I."/>
            <person name="Wu D."/>
            <person name="Madern D."/>
            <person name="Eisen J.A."/>
            <person name="Darling A.E."/>
            <person name="Facciotti M.T."/>
        </authorList>
    </citation>
    <scope>NUCLEOTIDE SEQUENCE [LARGE SCALE GENOMIC DNA]</scope>
    <source>
        <strain evidence="2 3">100A6</strain>
    </source>
</reference>
<dbReference type="InterPro" id="IPR052515">
    <property type="entry name" value="Gfo/Idh/MocA_Oxidoreductase"/>
</dbReference>
<evidence type="ECO:0000313" key="3">
    <source>
        <dbReference type="Proteomes" id="UP000011566"/>
    </source>
</evidence>
<comment type="caution">
    <text evidence="2">The sequence shown here is derived from an EMBL/GenBank/DDBJ whole genome shotgun (WGS) entry which is preliminary data.</text>
</comment>
<feature type="domain" description="Gfo/Idh/MocA-like oxidoreductase N-terminal" evidence="1">
    <location>
        <begin position="4"/>
        <end position="126"/>
    </location>
</feature>
<evidence type="ECO:0000313" key="2">
    <source>
        <dbReference type="EMBL" id="EMA37311.1"/>
    </source>
</evidence>
<dbReference type="Pfam" id="PF01408">
    <property type="entry name" value="GFO_IDH_MocA"/>
    <property type="match status" value="1"/>
</dbReference>
<keyword evidence="3" id="KW-1185">Reference proteome</keyword>
<dbReference type="PANTHER" id="PTHR43249">
    <property type="entry name" value="UDP-N-ACETYL-2-AMINO-2-DEOXY-D-GLUCURONATE OXIDASE"/>
    <property type="match status" value="1"/>
</dbReference>
<accession>M0LV17</accession>
<protein>
    <submittedName>
        <fullName evidence="2">Oxidoreductase domain-containing protein</fullName>
    </submittedName>
</protein>